<keyword evidence="3 6" id="KW-0812">Transmembrane</keyword>
<dbReference type="PANTHER" id="PTHR42718">
    <property type="entry name" value="MAJOR FACILITATOR SUPERFAMILY MULTIDRUG TRANSPORTER MFSC"/>
    <property type="match status" value="1"/>
</dbReference>
<dbReference type="CDD" id="cd17321">
    <property type="entry name" value="MFS_MMR_MDR_like"/>
    <property type="match status" value="1"/>
</dbReference>
<evidence type="ECO:0000313" key="8">
    <source>
        <dbReference type="EMBL" id="EUA48401.1"/>
    </source>
</evidence>
<feature type="transmembrane region" description="Helical" evidence="6">
    <location>
        <begin position="167"/>
        <end position="189"/>
    </location>
</feature>
<feature type="transmembrane region" description="Helical" evidence="6">
    <location>
        <begin position="142"/>
        <end position="161"/>
    </location>
</feature>
<feature type="transmembrane region" description="Helical" evidence="6">
    <location>
        <begin position="421"/>
        <end position="443"/>
    </location>
</feature>
<evidence type="ECO:0000256" key="3">
    <source>
        <dbReference type="ARBA" id="ARBA00022692"/>
    </source>
</evidence>
<evidence type="ECO:0000256" key="1">
    <source>
        <dbReference type="ARBA" id="ARBA00004651"/>
    </source>
</evidence>
<feature type="transmembrane region" description="Helical" evidence="6">
    <location>
        <begin position="225"/>
        <end position="246"/>
    </location>
</feature>
<dbReference type="GO" id="GO:0005886">
    <property type="term" value="C:plasma membrane"/>
    <property type="evidence" value="ECO:0007669"/>
    <property type="project" value="UniProtKB-SubCell"/>
</dbReference>
<evidence type="ECO:0000259" key="7">
    <source>
        <dbReference type="PROSITE" id="PS50850"/>
    </source>
</evidence>
<feature type="transmembrane region" description="Helical" evidence="6">
    <location>
        <begin position="267"/>
        <end position="291"/>
    </location>
</feature>
<keyword evidence="4 6" id="KW-1133">Transmembrane helix</keyword>
<dbReference type="GO" id="GO:0022857">
    <property type="term" value="F:transmembrane transporter activity"/>
    <property type="evidence" value="ECO:0007669"/>
    <property type="project" value="InterPro"/>
</dbReference>
<feature type="domain" description="Major facilitator superfamily (MFS) profile" evidence="7">
    <location>
        <begin position="14"/>
        <end position="448"/>
    </location>
</feature>
<dbReference type="Proteomes" id="UP000020103">
    <property type="component" value="Unassembled WGS sequence"/>
</dbReference>
<dbReference type="Pfam" id="PF07690">
    <property type="entry name" value="MFS_1"/>
    <property type="match status" value="1"/>
</dbReference>
<sequence length="467" mass="48938">MTEQLRAQPLSMMGVVGASIGNFLVAFDASAINVALPTATEELHATVDVGQWFLDGYTIPLCVFLLVSGAIGDRYGAVKVYRWSMLAFLAASVACAAADTAGTLIVARIAQGVGASFVVPMTLAILTKGIPDPRRRSTMIGAWGVVGGIGIASAPLLSGLITEYAGWRWLFLINVPICAFALRATRTIANIPADQPRRFNPISQLLLCVLLTCIASVLIEGRRLGWSSVSTLAMAGIAVLSMAALWQVERRSAEPTIPPALARNRSYLLIVCAGSFYQFASYGSLLVLALFLQVRHGLRADHAGYIMSICCVAWLLGNVLAVKVTPDNRRQAILAMAAVGCVGAVGTAALSLTEKIVPAMVPTSLIGVASGVLASSLSAAAMHVSPHTVSGVGSAVLNTSRQSGMVIAIALLGGLSFDHQLLVPMLLVASAFAMVLVTTALAFRPNLFKQSSAQRLQSSACQFPSRG</sequence>
<feature type="transmembrane region" description="Helical" evidence="6">
    <location>
        <begin position="52"/>
        <end position="71"/>
    </location>
</feature>
<evidence type="ECO:0000256" key="6">
    <source>
        <dbReference type="SAM" id="Phobius"/>
    </source>
</evidence>
<feature type="transmembrane region" description="Helical" evidence="6">
    <location>
        <begin position="12"/>
        <end position="32"/>
    </location>
</feature>
<feature type="transmembrane region" description="Helical" evidence="6">
    <location>
        <begin position="113"/>
        <end position="130"/>
    </location>
</feature>
<dbReference type="SUPFAM" id="SSF103473">
    <property type="entry name" value="MFS general substrate transporter"/>
    <property type="match status" value="1"/>
</dbReference>
<evidence type="ECO:0000256" key="4">
    <source>
        <dbReference type="ARBA" id="ARBA00022989"/>
    </source>
</evidence>
<gene>
    <name evidence="8" type="ORF">I543_3859</name>
</gene>
<dbReference type="Gene3D" id="1.20.1250.20">
    <property type="entry name" value="MFS general substrate transporter like domains"/>
    <property type="match status" value="1"/>
</dbReference>
<dbReference type="Gene3D" id="1.20.1720.10">
    <property type="entry name" value="Multidrug resistance protein D"/>
    <property type="match status" value="1"/>
</dbReference>
<organism evidence="8 9">
    <name type="scientific">Mycobacteroides abscessus 21</name>
    <dbReference type="NCBI Taxonomy" id="1299324"/>
    <lineage>
        <taxon>Bacteria</taxon>
        <taxon>Bacillati</taxon>
        <taxon>Actinomycetota</taxon>
        <taxon>Actinomycetes</taxon>
        <taxon>Mycobacteriales</taxon>
        <taxon>Mycobacteriaceae</taxon>
        <taxon>Mycobacteroides</taxon>
        <taxon>Mycobacteroides abscessus</taxon>
    </lineage>
</organism>
<dbReference type="EMBL" id="JAOF01000001">
    <property type="protein sequence ID" value="EUA48401.1"/>
    <property type="molecule type" value="Genomic_DNA"/>
</dbReference>
<feature type="transmembrane region" description="Helical" evidence="6">
    <location>
        <begin position="303"/>
        <end position="321"/>
    </location>
</feature>
<comment type="caution">
    <text evidence="8">The sequence shown here is derived from an EMBL/GenBank/DDBJ whole genome shotgun (WGS) entry which is preliminary data.</text>
</comment>
<proteinExistence type="predicted"/>
<evidence type="ECO:0000313" key="9">
    <source>
        <dbReference type="Proteomes" id="UP000020103"/>
    </source>
</evidence>
<dbReference type="InterPro" id="IPR036259">
    <property type="entry name" value="MFS_trans_sf"/>
</dbReference>
<keyword evidence="5 6" id="KW-0472">Membrane</keyword>
<feature type="transmembrane region" description="Helical" evidence="6">
    <location>
        <begin position="333"/>
        <end position="352"/>
    </location>
</feature>
<comment type="subcellular location">
    <subcellularLocation>
        <location evidence="1">Cell membrane</location>
        <topology evidence="1">Multi-pass membrane protein</topology>
    </subcellularLocation>
</comment>
<evidence type="ECO:0000256" key="2">
    <source>
        <dbReference type="ARBA" id="ARBA00022448"/>
    </source>
</evidence>
<protein>
    <submittedName>
        <fullName evidence="8">Major Facilitator Superfamily protein</fullName>
    </submittedName>
</protein>
<dbReference type="PANTHER" id="PTHR42718:SF9">
    <property type="entry name" value="MAJOR FACILITATOR SUPERFAMILY MULTIDRUG TRANSPORTER MFSC"/>
    <property type="match status" value="1"/>
</dbReference>
<evidence type="ECO:0000256" key="5">
    <source>
        <dbReference type="ARBA" id="ARBA00023136"/>
    </source>
</evidence>
<accession>A0A829Q749</accession>
<feature type="transmembrane region" description="Helical" evidence="6">
    <location>
        <begin position="201"/>
        <end position="219"/>
    </location>
</feature>
<reference evidence="8 9" key="1">
    <citation type="submission" date="2013-12" db="EMBL/GenBank/DDBJ databases">
        <authorList>
            <person name="Madinger N."/>
            <person name="Lenaerts A."/>
            <person name="Ordway D."/>
            <person name="DeGroote M.A."/>
            <person name="Parker T."/>
            <person name="Sizemore C."/>
            <person name="Tallon L.J."/>
            <person name="Sadzewicz L.K."/>
            <person name="Sengamalay N."/>
            <person name="Fraser C.M."/>
            <person name="Hine E."/>
            <person name="Shefchek K.A."/>
            <person name="Das S.P."/>
            <person name="Tettelin H."/>
        </authorList>
    </citation>
    <scope>NUCLEOTIDE SEQUENCE [LARGE SCALE GENOMIC DNA]</scope>
    <source>
        <strain evidence="8 9">21</strain>
    </source>
</reference>
<feature type="transmembrane region" description="Helical" evidence="6">
    <location>
        <begin position="83"/>
        <end position="107"/>
    </location>
</feature>
<name>A0A829Q749_9MYCO</name>
<dbReference type="PROSITE" id="PS50850">
    <property type="entry name" value="MFS"/>
    <property type="match status" value="1"/>
</dbReference>
<dbReference type="AlphaFoldDB" id="A0A829Q749"/>
<dbReference type="InterPro" id="IPR020846">
    <property type="entry name" value="MFS_dom"/>
</dbReference>
<keyword evidence="2" id="KW-0813">Transport</keyword>
<dbReference type="InterPro" id="IPR011701">
    <property type="entry name" value="MFS"/>
</dbReference>